<evidence type="ECO:0000313" key="3">
    <source>
        <dbReference type="Proteomes" id="UP000037510"/>
    </source>
</evidence>
<dbReference type="GO" id="GO:0071164">
    <property type="term" value="F:RNA cap trimethylguanosine synthase activity"/>
    <property type="evidence" value="ECO:0007669"/>
    <property type="project" value="TreeGrafter"/>
</dbReference>
<feature type="compositionally biased region" description="Basic and acidic residues" evidence="1">
    <location>
        <begin position="648"/>
        <end position="657"/>
    </location>
</feature>
<reference evidence="2 3" key="1">
    <citation type="journal article" date="2015" name="Genome Biol. Evol.">
        <title>The genome of winter moth (Operophtera brumata) provides a genomic perspective on sexual dimorphism and phenology.</title>
        <authorList>
            <person name="Derks M.F."/>
            <person name="Smit S."/>
            <person name="Salis L."/>
            <person name="Schijlen E."/>
            <person name="Bossers A."/>
            <person name="Mateman C."/>
            <person name="Pijl A.S."/>
            <person name="de Ridder D."/>
            <person name="Groenen M.A."/>
            <person name="Visser M.E."/>
            <person name="Megens H.J."/>
        </authorList>
    </citation>
    <scope>NUCLEOTIDE SEQUENCE [LARGE SCALE GENOMIC DNA]</scope>
    <source>
        <strain evidence="2">WM2013NL</strain>
        <tissue evidence="2">Head and thorax</tissue>
    </source>
</reference>
<gene>
    <name evidence="2" type="ORF">OBRU01_18324</name>
</gene>
<feature type="compositionally biased region" description="Basic and acidic residues" evidence="1">
    <location>
        <begin position="169"/>
        <end position="185"/>
    </location>
</feature>
<feature type="compositionally biased region" description="Polar residues" evidence="1">
    <location>
        <begin position="462"/>
        <end position="475"/>
    </location>
</feature>
<dbReference type="PANTHER" id="PTHR14741">
    <property type="entry name" value="S-ADENOSYLMETHIONINE-DEPENDENT METHYLTRANSFERASE RELATED"/>
    <property type="match status" value="1"/>
</dbReference>
<dbReference type="STRING" id="104452.A0A0L7KZA5"/>
<keyword evidence="3" id="KW-1185">Reference proteome</keyword>
<dbReference type="GO" id="GO:0005634">
    <property type="term" value="C:nucleus"/>
    <property type="evidence" value="ECO:0007669"/>
    <property type="project" value="TreeGrafter"/>
</dbReference>
<name>A0A0L7KZA5_OPEBR</name>
<protein>
    <submittedName>
        <fullName evidence="2">Prip interacting protein, pimt</fullName>
    </submittedName>
</protein>
<feature type="region of interest" description="Disordered" evidence="1">
    <location>
        <begin position="594"/>
        <end position="613"/>
    </location>
</feature>
<proteinExistence type="predicted"/>
<feature type="compositionally biased region" description="Basic and acidic residues" evidence="1">
    <location>
        <begin position="449"/>
        <end position="461"/>
    </location>
</feature>
<feature type="region of interest" description="Disordered" evidence="1">
    <location>
        <begin position="429"/>
        <end position="494"/>
    </location>
</feature>
<dbReference type="Proteomes" id="UP000037510">
    <property type="component" value="Unassembled WGS sequence"/>
</dbReference>
<evidence type="ECO:0000313" key="2">
    <source>
        <dbReference type="EMBL" id="KOB68411.1"/>
    </source>
</evidence>
<feature type="region of interest" description="Disordered" evidence="1">
    <location>
        <begin position="648"/>
        <end position="672"/>
    </location>
</feature>
<accession>A0A0L7KZA5</accession>
<organism evidence="2 3">
    <name type="scientific">Operophtera brumata</name>
    <name type="common">Winter moth</name>
    <name type="synonym">Phalaena brumata</name>
    <dbReference type="NCBI Taxonomy" id="104452"/>
    <lineage>
        <taxon>Eukaryota</taxon>
        <taxon>Metazoa</taxon>
        <taxon>Ecdysozoa</taxon>
        <taxon>Arthropoda</taxon>
        <taxon>Hexapoda</taxon>
        <taxon>Insecta</taxon>
        <taxon>Pterygota</taxon>
        <taxon>Neoptera</taxon>
        <taxon>Endopterygota</taxon>
        <taxon>Lepidoptera</taxon>
        <taxon>Glossata</taxon>
        <taxon>Ditrysia</taxon>
        <taxon>Geometroidea</taxon>
        <taxon>Geometridae</taxon>
        <taxon>Larentiinae</taxon>
        <taxon>Operophtera</taxon>
    </lineage>
</organism>
<dbReference type="InterPro" id="IPR029063">
    <property type="entry name" value="SAM-dependent_MTases_sf"/>
</dbReference>
<dbReference type="EMBL" id="JTDY01004238">
    <property type="protein sequence ID" value="KOB68411.1"/>
    <property type="molecule type" value="Genomic_DNA"/>
</dbReference>
<evidence type="ECO:0000256" key="1">
    <source>
        <dbReference type="SAM" id="MobiDB-lite"/>
    </source>
</evidence>
<comment type="caution">
    <text evidence="2">The sequence shown here is derived from an EMBL/GenBank/DDBJ whole genome shotgun (WGS) entry which is preliminary data.</text>
</comment>
<feature type="compositionally biased region" description="Low complexity" evidence="1">
    <location>
        <begin position="253"/>
        <end position="280"/>
    </location>
</feature>
<feature type="region of interest" description="Disordered" evidence="1">
    <location>
        <begin position="161"/>
        <end position="217"/>
    </location>
</feature>
<feature type="region of interest" description="Disordered" evidence="1">
    <location>
        <begin position="550"/>
        <end position="578"/>
    </location>
</feature>
<dbReference type="AlphaFoldDB" id="A0A0L7KZA5"/>
<dbReference type="PANTHER" id="PTHR14741:SF32">
    <property type="entry name" value="TRIMETHYLGUANOSINE SYNTHASE"/>
    <property type="match status" value="1"/>
</dbReference>
<feature type="region of interest" description="Disordered" evidence="1">
    <location>
        <begin position="253"/>
        <end position="282"/>
    </location>
</feature>
<sequence length="773" mass="88046">MAEYYDHYHRWEPLAEFHFNLDSDDNDCDEDNYLYCLCSRAFISASHTDNCCSTDEHDTHIHGTSHGSHALQPSDSGADLTYQDGHSDYTNHDKLERMDQDIPITENENYLSENTWDKFWAINGERLIWASWIKSYSDYINPAYLDENNDLLDDSKLPKQRSVDQIYSESDKAEDDSVRERKFSYDSKVNPYKKGQNQTEKHDKNENKDESWLPVSRRRSCSEHERIVSPRTLAGTDSMTNVTKLTMSSYDVSSSHVTSESSPTDDFSVSSSTSDDQSNDQTRIANVEIEQENIEDMDTDQYWQFLWKKHFGEQYALHYANYLEMFTNQDIPPIKVDIISDEIELIQTNNKKVSDFDKVLDIECENSKGNSQELPTVIEVQSVVAQVEQIKIEEAPAKTRKKGRKKTDKYLGSVGVLLQNLLQDEQNKTKQDVNMTVQNTEVTEAGDSSGKKEKEREETVAEKSNNNPVGNNNLTSYSYDGGDDDPPDESPINLKRSHEIDHEATVAEKIKSTFEIMGFCVENNCIPAGSMVYRKRVARLRPPRYKRFGAPRKTYFDEDGNPVQDQESQDEREMQTDDECPDFRTQAVKILSSLSQNTEQHSEETIEQGHTVVNNASDSISYDEVHQNETAEYNASGPVSYDVQNKLDSAESDDKSLVEASEVALPSDADSNSVQDSICDPDWNLSHVIVFRYRFDEGIRLDRESWFSVTPEHVARHIACKYSYDTVLDAFCGAGGNTIQSHRVHSGGLLRTGSYDRGRYGVPQPALGRAQLL</sequence>
<feature type="compositionally biased region" description="Basic and acidic residues" evidence="1">
    <location>
        <begin position="199"/>
        <end position="211"/>
    </location>
</feature>
<feature type="compositionally biased region" description="Polar residues" evidence="1">
    <location>
        <begin position="432"/>
        <end position="442"/>
    </location>
</feature>
<dbReference type="Gene3D" id="3.40.50.150">
    <property type="entry name" value="Vaccinia Virus protein VP39"/>
    <property type="match status" value="1"/>
</dbReference>